<accession>A0ABP8XJG8</accession>
<dbReference type="EMBL" id="BAABHM010000013">
    <property type="protein sequence ID" value="GAA4707482.1"/>
    <property type="molecule type" value="Genomic_DNA"/>
</dbReference>
<organism evidence="2 3">
    <name type="scientific">Promicromonospora umidemergens</name>
    <dbReference type="NCBI Taxonomy" id="629679"/>
    <lineage>
        <taxon>Bacteria</taxon>
        <taxon>Bacillati</taxon>
        <taxon>Actinomycetota</taxon>
        <taxon>Actinomycetes</taxon>
        <taxon>Micrococcales</taxon>
        <taxon>Promicromonosporaceae</taxon>
        <taxon>Promicromonospora</taxon>
    </lineage>
</organism>
<feature type="domain" description="Peptidase S74" evidence="1">
    <location>
        <begin position="204"/>
        <end position="305"/>
    </location>
</feature>
<comment type="caution">
    <text evidence="2">The sequence shown here is derived from an EMBL/GenBank/DDBJ whole genome shotgun (WGS) entry which is preliminary data.</text>
</comment>
<dbReference type="PROSITE" id="PS51688">
    <property type="entry name" value="ICA"/>
    <property type="match status" value="1"/>
</dbReference>
<dbReference type="Proteomes" id="UP001500843">
    <property type="component" value="Unassembled WGS sequence"/>
</dbReference>
<proteinExistence type="predicted"/>
<gene>
    <name evidence="2" type="ORF">GCM10023198_32430</name>
</gene>
<reference evidence="3" key="1">
    <citation type="journal article" date="2019" name="Int. J. Syst. Evol. Microbiol.">
        <title>The Global Catalogue of Microorganisms (GCM) 10K type strain sequencing project: providing services to taxonomists for standard genome sequencing and annotation.</title>
        <authorList>
            <consortium name="The Broad Institute Genomics Platform"/>
            <consortium name="The Broad Institute Genome Sequencing Center for Infectious Disease"/>
            <person name="Wu L."/>
            <person name="Ma J."/>
        </authorList>
    </citation>
    <scope>NUCLEOTIDE SEQUENCE [LARGE SCALE GENOMIC DNA]</scope>
    <source>
        <strain evidence="3">JCM 17975</strain>
    </source>
</reference>
<keyword evidence="3" id="KW-1185">Reference proteome</keyword>
<dbReference type="InterPro" id="IPR030392">
    <property type="entry name" value="S74_ICA"/>
</dbReference>
<sequence length="324" mass="34593">MSDTDGWKGRQHPPPGSMGWLAAQLRTLQARIRALENSAPLRSASISAGDLTIKDGGNVVVQDGGNLHIQDGGDVVVEGGTFRAEHADGTPGAAFGPLWLDSDPDVIESVGLLVQADLADANRDVFRAKTVLASGSKEVYIGQADNDGEVDWFGVWSKDVDIRSTGQVEIGSAIGEVFIHTGQTSESANAYISNTTGYTARIGSSLRYKQDVEPLDLGALTADEIVDALQGYTWRDKAQVEADPDTTRRIPGHIAEYLHEAGLGIFVGYDDQDRPDSVTYDRVTGALAQALRTTRDEAAQLRDTVTAQGKAIATLTDRLDALEA</sequence>
<protein>
    <recommendedName>
        <fullName evidence="1">Peptidase S74 domain-containing protein</fullName>
    </recommendedName>
</protein>
<evidence type="ECO:0000259" key="1">
    <source>
        <dbReference type="PROSITE" id="PS51688"/>
    </source>
</evidence>
<evidence type="ECO:0000313" key="3">
    <source>
        <dbReference type="Proteomes" id="UP001500843"/>
    </source>
</evidence>
<name>A0ABP8XJG8_9MICO</name>
<evidence type="ECO:0000313" key="2">
    <source>
        <dbReference type="EMBL" id="GAA4707482.1"/>
    </source>
</evidence>
<dbReference type="RefSeq" id="WP_253873112.1">
    <property type="nucleotide sequence ID" value="NZ_BAABHM010000013.1"/>
</dbReference>